<feature type="compositionally biased region" description="Basic residues" evidence="3">
    <location>
        <begin position="1576"/>
        <end position="1588"/>
    </location>
</feature>
<keyword evidence="1 2" id="KW-0238">DNA-binding</keyword>
<feature type="compositionally biased region" description="Low complexity" evidence="3">
    <location>
        <begin position="1770"/>
        <end position="1780"/>
    </location>
</feature>
<feature type="compositionally biased region" description="Basic and acidic residues" evidence="3">
    <location>
        <begin position="15"/>
        <end position="24"/>
    </location>
</feature>
<dbReference type="Proteomes" id="UP001153069">
    <property type="component" value="Unassembled WGS sequence"/>
</dbReference>
<sequence length="2213" mass="244024">MSSGGMYPESPSFKEALRQARERAAAVNRARSQQTSTAPDPPESGAPRGAKAANNNKAKERRGLISATNARSNQQQPTPPQPDRVSERTAAVAAAPAGTQQQQQQQQAAAAAALYHHLPIQGQLGAMAAHGRPPTLFERLRLRDLQNQMALRQHEQAALYGATISGRPPPGVHWGAHAPGVLTAAAEERWRVAQGLPGAFAAGRGGLHPSVAAHPLGAQILANLQQQAQPAVMPTEGMETEETETNKSDTSPPDNAGKEARAAANHPVAAVGRAAAADATGSSALFDLLATAAEDTLKREEEKKKMATGGEDPDGDDGHKPSGREHSGHGGDKKGVPKMIAVSTTTGGGKNAKRKRKAANEPKNPLGAFVFYQRKIMCEVFEENPCITFGEAAAECGRRWRGLPDEEKVEYKEMAARDKARYTRELATFKNKGDDVVEVPVKATKPPVKKKKTGGDGDAKRAKSAFQFYKAEEMAMVKKEFPNVTNAEASTECSARYKALTKIQKEKYERLAAADRARCKKVIVEPGEQVAKDPDVTVKSSEGIEAAQAPEGPPAGLNAEEDPEKKEKVTKPKPAPRVRAKPTIKYTDMVDPNKFYVEEHAWRYHNPPMAPPKENDKHENIFEAVSPENLRPLPPPPPPPTNFPNTGYCTWSYDYDTRVLHADFRRSDGPPVVTYEDEKYMLNMFERDDVTVVSEGLVCGLDAHKWNLDYLSRVAGDEYYHRFRRFDKEDPEKMPSKPKKKLSPKDPGEGEETEDFEGGAHAEIDRCLSMKVSDFVRYVRQRGTALAVLDAVTSSEEIEEDGLCHFSWSDHNGEEQSVDVSKTVLYMIDYDMAKLLPTLYEDFKACYALGDAVLPGGSHCMMNCVNQNGRPDLGPNIYITPPGSFTHFHQDGHGTVDSGHYCLSGFNEVVMTRRLTERAKRHALNLLTGSYKRKRGPSFEGLYDLPHADLLGEKPKWPDNEAVTKCNEMNYCVSRFILKEGQCVHINKGRLHAFRKMTNERLPYSVPADPSDDCHAFLRANLKMPGTNETVVGPGKPEILCISVAWDWMFRGVTAKGINREVVSSLECAALIRKHGAMSLAIPELSLIQMARTLAPKAEEKSSLPGAYRESLFGFDDHYKKSRAAFTPDPSEICRGIFPGLEYVVKQHNDAIEIAESLKSKSSERHKRVSIAKRPNAWENPVTHPLDPYGNSDFFCKLCNKELSNVYLHCDGCELLLSKDFNICIECHQERRYATSVQMHPLNNKRHSTINHIGNMTLDRASRCPCKNGPVCRHCNYCAGCSCRCHTWFTMHHRFFGKEDELMLLHRVKRVVGKEDLEAAAEAEKRLSMAIRGRFNEATPAPLLGLHLHSMDAMVDPQFQDANELDDPEEERSHDSDMEQDPPAPVRKSRRMSHDEGAPVPMVTSSQEGDEPEMGGVVNDGVQIDVQDMTVTIRCQPGMFSSTGPGIDRIATSSDDEDDSVEETHRIDRNLNQYDSASTETDSAAGGRFKDADDSDDETANETENNGSNGAQRTNTGRWTDEERERLRVALLREPDMDSVVRYVGTRQFPAIRSYAPRTFPKLFDQLRERMEMNKSRSKGRRKSRSPHAVKAEHSSRQTRRSQDPPESGDAKPTTRRSSRHGSRRHSEPSKEEASHNSDDDDDDDDVTDEDSSTEPQSGDEYNRVAQPGTARLKAGKNPILQASQSTPGRSRRATLGLSGGRKRRNGSSGLTRQVDPPVEGDNSETNSSMELASPAPKRARVEKPDEAVAEEAKMGSADLKDGNSKNADTDAAAAMMAMLEDAKDPEAGKASDSESKLKSTYGEPEAGKVEAKDAPTGEDVKDAKADDAMEVEDEVTAKEATNVHETMPDVTRVTETKEDESKKEELPAKEDSDVEKSEDVPKKEEREGTKEGRDKADDEPAKKDRVHSEKEAGDKADEPAKKAKADSAEETGQEEAGDKTQEPEIKTKGGNKVEESVFEDKGDKERKAEEPVKKDGDDKEKETGVKAEEPVKKDEGDKEKGAGVKVEPMKKDEGEKETGVKVEEPMKKQEGEKETGEKAVEPMKKQEGEKETGEKAVEPTKKDEGNKEKETGGKVEEPTKKQEASNKAEEPAKKDTADYNKEAGKDKSKVVEKSLKDAKEESKGEEKKDDTVMAMEGDKPKVATDETPMDEKNVEEKAGGAKDVAAKETTSQETKVDTKAEEKKEEATKDVEAEKPKTEGVKAEEGKKADAV</sequence>
<feature type="compositionally biased region" description="Low complexity" evidence="3">
    <location>
        <begin position="543"/>
        <end position="556"/>
    </location>
</feature>
<feature type="compositionally biased region" description="Basic and acidic residues" evidence="3">
    <location>
        <begin position="316"/>
        <end position="335"/>
    </location>
</feature>
<feature type="compositionally biased region" description="Polar residues" evidence="3">
    <location>
        <begin position="1470"/>
        <end position="1482"/>
    </location>
</feature>
<dbReference type="Gene3D" id="2.60.120.650">
    <property type="entry name" value="Cupin"/>
    <property type="match status" value="1"/>
</dbReference>
<feature type="region of interest" description="Disordered" evidence="3">
    <location>
        <begin position="1"/>
        <end position="102"/>
    </location>
</feature>
<evidence type="ECO:0000256" key="2">
    <source>
        <dbReference type="PROSITE-ProRule" id="PRU00267"/>
    </source>
</evidence>
<comment type="caution">
    <text evidence="5">The sequence shown here is derived from an EMBL/GenBank/DDBJ whole genome shotgun (WGS) entry which is preliminary data.</text>
</comment>
<dbReference type="InterPro" id="IPR009071">
    <property type="entry name" value="HMG_box_dom"/>
</dbReference>
<feature type="region of interest" description="Disordered" evidence="3">
    <location>
        <begin position="1438"/>
        <end position="1521"/>
    </location>
</feature>
<feature type="compositionally biased region" description="Basic and acidic residues" evidence="3">
    <location>
        <begin position="1853"/>
        <end position="1928"/>
    </location>
</feature>
<feature type="compositionally biased region" description="Basic residues" evidence="3">
    <location>
        <begin position="1614"/>
        <end position="1624"/>
    </location>
</feature>
<dbReference type="OrthoDB" id="45577at2759"/>
<feature type="compositionally biased region" description="Basic and acidic residues" evidence="3">
    <location>
        <begin position="1806"/>
        <end position="1828"/>
    </location>
</feature>
<feature type="compositionally biased region" description="Basic and acidic residues" evidence="3">
    <location>
        <begin position="1937"/>
        <end position="2167"/>
    </location>
</feature>
<dbReference type="GO" id="GO:0005634">
    <property type="term" value="C:nucleus"/>
    <property type="evidence" value="ECO:0007669"/>
    <property type="project" value="UniProtKB-UniRule"/>
</dbReference>
<feature type="domain" description="HMG box" evidence="4">
    <location>
        <begin position="459"/>
        <end position="518"/>
    </location>
</feature>
<evidence type="ECO:0000313" key="5">
    <source>
        <dbReference type="EMBL" id="CAB9515529.1"/>
    </source>
</evidence>
<feature type="compositionally biased region" description="Basic and acidic residues" evidence="3">
    <location>
        <begin position="1590"/>
        <end position="1604"/>
    </location>
</feature>
<protein>
    <submittedName>
        <fullName evidence="5">Histone chromosomal protein 6</fullName>
    </submittedName>
</protein>
<accession>A0A9N8E820</accession>
<dbReference type="EMBL" id="CAICTM010000720">
    <property type="protein sequence ID" value="CAB9515529.1"/>
    <property type="molecule type" value="Genomic_DNA"/>
</dbReference>
<feature type="DNA-binding region" description="HMG box" evidence="2">
    <location>
        <begin position="362"/>
        <end position="430"/>
    </location>
</feature>
<feature type="region of interest" description="Disordered" evidence="3">
    <location>
        <begin position="300"/>
        <end position="361"/>
    </location>
</feature>
<feature type="compositionally biased region" description="Acidic residues" evidence="3">
    <location>
        <begin position="1639"/>
        <end position="1653"/>
    </location>
</feature>
<feature type="compositionally biased region" description="Low complexity" evidence="3">
    <location>
        <begin position="45"/>
        <end position="56"/>
    </location>
</feature>
<feature type="region of interest" description="Disordered" evidence="3">
    <location>
        <begin position="1364"/>
        <end position="1418"/>
    </location>
</feature>
<feature type="compositionally biased region" description="Basic and acidic residues" evidence="3">
    <location>
        <begin position="1740"/>
        <end position="1764"/>
    </location>
</feature>
<evidence type="ECO:0000256" key="1">
    <source>
        <dbReference type="ARBA" id="ARBA00023125"/>
    </source>
</evidence>
<dbReference type="InterPro" id="IPR050342">
    <property type="entry name" value="HMGB"/>
</dbReference>
<proteinExistence type="predicted"/>
<keyword evidence="2" id="KW-0539">Nucleus</keyword>
<dbReference type="Gene3D" id="1.10.30.10">
    <property type="entry name" value="High mobility group box domain"/>
    <property type="match status" value="2"/>
</dbReference>
<feature type="region of interest" description="Disordered" evidence="3">
    <location>
        <begin position="1573"/>
        <end position="2213"/>
    </location>
</feature>
<feature type="region of interest" description="Disordered" evidence="3">
    <location>
        <begin position="533"/>
        <end position="582"/>
    </location>
</feature>
<dbReference type="SMART" id="SM00398">
    <property type="entry name" value="HMG"/>
    <property type="match status" value="2"/>
</dbReference>
<dbReference type="Pfam" id="PF09011">
    <property type="entry name" value="HMG_box_2"/>
    <property type="match status" value="1"/>
</dbReference>
<evidence type="ECO:0000313" key="6">
    <source>
        <dbReference type="Proteomes" id="UP001153069"/>
    </source>
</evidence>
<dbReference type="SUPFAM" id="SSF51197">
    <property type="entry name" value="Clavaminate synthase-like"/>
    <property type="match status" value="1"/>
</dbReference>
<keyword evidence="6" id="KW-1185">Reference proteome</keyword>
<feature type="compositionally biased region" description="Polar residues" evidence="3">
    <location>
        <begin position="1502"/>
        <end position="1518"/>
    </location>
</feature>
<feature type="compositionally biased region" description="Polar residues" evidence="3">
    <location>
        <begin position="66"/>
        <end position="76"/>
    </location>
</feature>
<feature type="compositionally biased region" description="Basic and acidic residues" evidence="3">
    <location>
        <begin position="2175"/>
        <end position="2213"/>
    </location>
</feature>
<dbReference type="PANTHER" id="PTHR48112">
    <property type="entry name" value="HIGH MOBILITY GROUP PROTEIN DSP1"/>
    <property type="match status" value="1"/>
</dbReference>
<evidence type="ECO:0000256" key="3">
    <source>
        <dbReference type="SAM" id="MobiDB-lite"/>
    </source>
</evidence>
<feature type="compositionally biased region" description="Basic and acidic residues" evidence="3">
    <location>
        <begin position="1625"/>
        <end position="1638"/>
    </location>
</feature>
<feature type="domain" description="HMG box" evidence="4">
    <location>
        <begin position="362"/>
        <end position="430"/>
    </location>
</feature>
<gene>
    <name evidence="5" type="ORF">SEMRO_721_G192730.1</name>
</gene>
<organism evidence="5 6">
    <name type="scientific">Seminavis robusta</name>
    <dbReference type="NCBI Taxonomy" id="568900"/>
    <lineage>
        <taxon>Eukaryota</taxon>
        <taxon>Sar</taxon>
        <taxon>Stramenopiles</taxon>
        <taxon>Ochrophyta</taxon>
        <taxon>Bacillariophyta</taxon>
        <taxon>Bacillariophyceae</taxon>
        <taxon>Bacillariophycidae</taxon>
        <taxon>Naviculales</taxon>
        <taxon>Naviculaceae</taxon>
        <taxon>Seminavis</taxon>
    </lineage>
</organism>
<dbReference type="PROSITE" id="PS50118">
    <property type="entry name" value="HMG_BOX_2"/>
    <property type="match status" value="2"/>
</dbReference>
<dbReference type="InterPro" id="IPR036910">
    <property type="entry name" value="HMG_box_dom_sf"/>
</dbReference>
<feature type="compositionally biased region" description="Low complexity" evidence="3">
    <location>
        <begin position="90"/>
        <end position="102"/>
    </location>
</feature>
<feature type="region of interest" description="Disordered" evidence="3">
    <location>
        <begin position="730"/>
        <end position="757"/>
    </location>
</feature>
<reference evidence="5" key="1">
    <citation type="submission" date="2020-06" db="EMBL/GenBank/DDBJ databases">
        <authorList>
            <consortium name="Plant Systems Biology data submission"/>
        </authorList>
    </citation>
    <scope>NUCLEOTIDE SEQUENCE</scope>
    <source>
        <strain evidence="5">D6</strain>
    </source>
</reference>
<dbReference type="GO" id="GO:0003677">
    <property type="term" value="F:DNA binding"/>
    <property type="evidence" value="ECO:0007669"/>
    <property type="project" value="UniProtKB-UniRule"/>
</dbReference>
<evidence type="ECO:0000259" key="4">
    <source>
        <dbReference type="PROSITE" id="PS50118"/>
    </source>
</evidence>
<dbReference type="Pfam" id="PF00505">
    <property type="entry name" value="HMG_box"/>
    <property type="match status" value="1"/>
</dbReference>
<dbReference type="SUPFAM" id="SSF47095">
    <property type="entry name" value="HMG-box"/>
    <property type="match status" value="2"/>
</dbReference>
<feature type="compositionally biased region" description="Basic and acidic residues" evidence="3">
    <location>
        <begin position="1781"/>
        <end position="1798"/>
    </location>
</feature>
<name>A0A9N8E820_9STRA</name>
<feature type="region of interest" description="Disordered" evidence="3">
    <location>
        <begin position="227"/>
        <end position="265"/>
    </location>
</feature>
<feature type="DNA-binding region" description="HMG box" evidence="2">
    <location>
        <begin position="459"/>
        <end position="518"/>
    </location>
</feature>
<dbReference type="CDD" id="cd00084">
    <property type="entry name" value="HMG-box_SF"/>
    <property type="match status" value="1"/>
</dbReference>